<gene>
    <name evidence="1" type="ORF">C7I55_16375</name>
</gene>
<evidence type="ECO:0008006" key="3">
    <source>
        <dbReference type="Google" id="ProtNLM"/>
    </source>
</evidence>
<comment type="caution">
    <text evidence="1">The sequence shown here is derived from an EMBL/GenBank/DDBJ whole genome shotgun (WGS) entry which is preliminary data.</text>
</comment>
<keyword evidence="2" id="KW-1185">Reference proteome</keyword>
<dbReference type="AlphaFoldDB" id="A0A2P7QLQ0"/>
<sequence length="486" mass="51091">MKGRLLKDNAIRATGHARRALYREAADAYAEAGRGEQSTYPLINAASLALLSGEPAEARELALRVLQRIEDAPEEPETPYYRAATKSEALLLLNQRSAAEDAFAEAIALAPSAWEDHASTLRQFELILSEQRQDSSWLNAYRPPRSLHFGGHMSFEAAVGGRRRLVEAIAATLEAERVGFGFGALAAGADILIAEALLERGGALHLVLPGGAGAFAACSVDPFGADWRKRFDRALAQAETIRSIRPIDIAPDVETIRLADEVAMGAALINASRLESQPVQILVIDTDAAAAGGSTGAALAQWAAGGWRQHLIRAPREAIAPDLSGKLAPVAHRRALAVLCIQLDDLDGPAVSLSRAKADLSEYTRAAVPPYLADDQVLLAFEDATEAAHTALGLADAGWRVGGDYIAVVPFTDPFSGGERLPIASLGPAKAAANSTPAGTACVTDDFAAALAVSGHAGPTSELVGELELRASGAAIELFVLRPRST</sequence>
<evidence type="ECO:0000313" key="2">
    <source>
        <dbReference type="Proteomes" id="UP000241167"/>
    </source>
</evidence>
<proteinExistence type="predicted"/>
<accession>A0A2P7QLQ0</accession>
<dbReference type="EMBL" id="PXYI01000005">
    <property type="protein sequence ID" value="PSJ38896.1"/>
    <property type="molecule type" value="Genomic_DNA"/>
</dbReference>
<dbReference type="Proteomes" id="UP000241167">
    <property type="component" value="Unassembled WGS sequence"/>
</dbReference>
<name>A0A2P7QLQ0_9SPHN</name>
<evidence type="ECO:0000313" key="1">
    <source>
        <dbReference type="EMBL" id="PSJ38896.1"/>
    </source>
</evidence>
<protein>
    <recommendedName>
        <fullName evidence="3">DUF4071 domain-containing protein</fullName>
    </recommendedName>
</protein>
<organism evidence="1 2">
    <name type="scientific">Allosphingosinicella deserti</name>
    <dbReference type="NCBI Taxonomy" id="2116704"/>
    <lineage>
        <taxon>Bacteria</taxon>
        <taxon>Pseudomonadati</taxon>
        <taxon>Pseudomonadota</taxon>
        <taxon>Alphaproteobacteria</taxon>
        <taxon>Sphingomonadales</taxon>
        <taxon>Sphingomonadaceae</taxon>
        <taxon>Allosphingosinicella</taxon>
    </lineage>
</organism>
<reference evidence="1 2" key="1">
    <citation type="submission" date="2018-03" db="EMBL/GenBank/DDBJ databases">
        <title>The draft genome of Sphingosinicella sp. GL-C-18.</title>
        <authorList>
            <person name="Liu L."/>
            <person name="Li L."/>
            <person name="Liang L."/>
            <person name="Zhang X."/>
            <person name="Wang T."/>
        </authorList>
    </citation>
    <scope>NUCLEOTIDE SEQUENCE [LARGE SCALE GENOMIC DNA]</scope>
    <source>
        <strain evidence="1 2">GL-C-18</strain>
    </source>
</reference>